<dbReference type="EMBL" id="CM001745">
    <property type="protein sequence ID" value="KJB33539.1"/>
    <property type="molecule type" value="Genomic_DNA"/>
</dbReference>
<name>A0A0D2RP16_GOSRA</name>
<evidence type="ECO:0000313" key="4">
    <source>
        <dbReference type="Proteomes" id="UP000032304"/>
    </source>
</evidence>
<accession>A0A0D2RP16</accession>
<dbReference type="AlphaFoldDB" id="A0A0D2RP16"/>
<keyword evidence="2" id="KW-1133">Transmembrane helix</keyword>
<reference evidence="3 4" key="1">
    <citation type="journal article" date="2012" name="Nature">
        <title>Repeated polyploidization of Gossypium genomes and the evolution of spinnable cotton fibres.</title>
        <authorList>
            <person name="Paterson A.H."/>
            <person name="Wendel J.F."/>
            <person name="Gundlach H."/>
            <person name="Guo H."/>
            <person name="Jenkins J."/>
            <person name="Jin D."/>
            <person name="Llewellyn D."/>
            <person name="Showmaker K.C."/>
            <person name="Shu S."/>
            <person name="Udall J."/>
            <person name="Yoo M.J."/>
            <person name="Byers R."/>
            <person name="Chen W."/>
            <person name="Doron-Faigenboim A."/>
            <person name="Duke M.V."/>
            <person name="Gong L."/>
            <person name="Grimwood J."/>
            <person name="Grover C."/>
            <person name="Grupp K."/>
            <person name="Hu G."/>
            <person name="Lee T.H."/>
            <person name="Li J."/>
            <person name="Lin L."/>
            <person name="Liu T."/>
            <person name="Marler B.S."/>
            <person name="Page J.T."/>
            <person name="Roberts A.W."/>
            <person name="Romanel E."/>
            <person name="Sanders W.S."/>
            <person name="Szadkowski E."/>
            <person name="Tan X."/>
            <person name="Tang H."/>
            <person name="Xu C."/>
            <person name="Wang J."/>
            <person name="Wang Z."/>
            <person name="Zhang D."/>
            <person name="Zhang L."/>
            <person name="Ashrafi H."/>
            <person name="Bedon F."/>
            <person name="Bowers J.E."/>
            <person name="Brubaker C.L."/>
            <person name="Chee P.W."/>
            <person name="Das S."/>
            <person name="Gingle A.R."/>
            <person name="Haigler C.H."/>
            <person name="Harker D."/>
            <person name="Hoffmann L.V."/>
            <person name="Hovav R."/>
            <person name="Jones D.C."/>
            <person name="Lemke C."/>
            <person name="Mansoor S."/>
            <person name="ur Rahman M."/>
            <person name="Rainville L.N."/>
            <person name="Rambani A."/>
            <person name="Reddy U.K."/>
            <person name="Rong J.K."/>
            <person name="Saranga Y."/>
            <person name="Scheffler B.E."/>
            <person name="Scheffler J.A."/>
            <person name="Stelly D.M."/>
            <person name="Triplett B.A."/>
            <person name="Van Deynze A."/>
            <person name="Vaslin M.F."/>
            <person name="Waghmare V.N."/>
            <person name="Walford S.A."/>
            <person name="Wright R.J."/>
            <person name="Zaki E.A."/>
            <person name="Zhang T."/>
            <person name="Dennis E.S."/>
            <person name="Mayer K.F."/>
            <person name="Peterson D.G."/>
            <person name="Rokhsar D.S."/>
            <person name="Wang X."/>
            <person name="Schmutz J."/>
        </authorList>
    </citation>
    <scope>NUCLEOTIDE SEQUENCE [LARGE SCALE GENOMIC DNA]</scope>
</reference>
<feature type="compositionally biased region" description="Basic and acidic residues" evidence="1">
    <location>
        <begin position="19"/>
        <end position="35"/>
    </location>
</feature>
<dbReference type="Gramene" id="KJB33539">
    <property type="protein sequence ID" value="KJB33539"/>
    <property type="gene ID" value="B456_006G016200"/>
</dbReference>
<keyword evidence="2" id="KW-0812">Transmembrane</keyword>
<feature type="transmembrane region" description="Helical" evidence="2">
    <location>
        <begin position="56"/>
        <end position="75"/>
    </location>
</feature>
<evidence type="ECO:0000313" key="3">
    <source>
        <dbReference type="EMBL" id="KJB33539.1"/>
    </source>
</evidence>
<organism evidence="3 4">
    <name type="scientific">Gossypium raimondii</name>
    <name type="common">Peruvian cotton</name>
    <name type="synonym">Gossypium klotzschianum subsp. raimondii</name>
    <dbReference type="NCBI Taxonomy" id="29730"/>
    <lineage>
        <taxon>Eukaryota</taxon>
        <taxon>Viridiplantae</taxon>
        <taxon>Streptophyta</taxon>
        <taxon>Embryophyta</taxon>
        <taxon>Tracheophyta</taxon>
        <taxon>Spermatophyta</taxon>
        <taxon>Magnoliopsida</taxon>
        <taxon>eudicotyledons</taxon>
        <taxon>Gunneridae</taxon>
        <taxon>Pentapetalae</taxon>
        <taxon>rosids</taxon>
        <taxon>malvids</taxon>
        <taxon>Malvales</taxon>
        <taxon>Malvaceae</taxon>
        <taxon>Malvoideae</taxon>
        <taxon>Gossypium</taxon>
    </lineage>
</organism>
<evidence type="ECO:0000256" key="2">
    <source>
        <dbReference type="SAM" id="Phobius"/>
    </source>
</evidence>
<gene>
    <name evidence="3" type="ORF">B456_006G016200</name>
</gene>
<evidence type="ECO:0000256" key="1">
    <source>
        <dbReference type="SAM" id="MobiDB-lite"/>
    </source>
</evidence>
<keyword evidence="2" id="KW-0472">Membrane</keyword>
<feature type="region of interest" description="Disordered" evidence="1">
    <location>
        <begin position="15"/>
        <end position="38"/>
    </location>
</feature>
<feature type="transmembrane region" description="Helical" evidence="2">
    <location>
        <begin position="81"/>
        <end position="101"/>
    </location>
</feature>
<protein>
    <submittedName>
        <fullName evidence="3">Uncharacterized protein</fullName>
    </submittedName>
</protein>
<proteinExistence type="predicted"/>
<dbReference type="Proteomes" id="UP000032304">
    <property type="component" value="Chromosome 6"/>
</dbReference>
<keyword evidence="4" id="KW-1185">Reference proteome</keyword>
<sequence>MVQRMILRKKEEEGLGDWKNGDKKSIRGKAKEWKSVPRSNHQPWLRTKMNGQLLQFYMMPLQWAIPFLPLLFYLLEETIIINPNALICSLWLLACALGPFAY</sequence>